<name>A0A7Y8Y1Y6_9FLAO</name>
<dbReference type="EMBL" id="JACBJI010000001">
    <property type="protein sequence ID" value="NYA69710.1"/>
    <property type="molecule type" value="Genomic_DNA"/>
</dbReference>
<gene>
    <name evidence="2" type="ORF">HZF10_02165</name>
</gene>
<evidence type="ECO:0000256" key="1">
    <source>
        <dbReference type="SAM" id="SignalP"/>
    </source>
</evidence>
<sequence length="198" mass="21412">MKKTILFALILLFTASIGVAQKSKKAKGKAKASVAAGPKSLAKADNLTANYAKSELFLTVNGVASDTISLRKNGISDPAQVAINPISCGGQKLYCVTWTENKKTGDIKTKQEDVTQKHTMIVDVASKSKVLANIESANHITEKVYLSADKYVSETQEKVRREGFECALQPDGTVVLKNKSTQTKLVYDAATKKFVAKK</sequence>
<accession>A0A7Y8Y1Y6</accession>
<evidence type="ECO:0000313" key="2">
    <source>
        <dbReference type="EMBL" id="NYA69710.1"/>
    </source>
</evidence>
<dbReference type="RefSeq" id="WP_176004529.1">
    <property type="nucleotide sequence ID" value="NZ_JABWMI010000003.1"/>
</dbReference>
<keyword evidence="3" id="KW-1185">Reference proteome</keyword>
<organism evidence="2 3">
    <name type="scientific">Flavobacterium agri</name>
    <dbReference type="NCBI Taxonomy" id="2743471"/>
    <lineage>
        <taxon>Bacteria</taxon>
        <taxon>Pseudomonadati</taxon>
        <taxon>Bacteroidota</taxon>
        <taxon>Flavobacteriia</taxon>
        <taxon>Flavobacteriales</taxon>
        <taxon>Flavobacteriaceae</taxon>
        <taxon>Flavobacterium</taxon>
    </lineage>
</organism>
<comment type="caution">
    <text evidence="2">The sequence shown here is derived from an EMBL/GenBank/DDBJ whole genome shotgun (WGS) entry which is preliminary data.</text>
</comment>
<reference evidence="2 3" key="1">
    <citation type="submission" date="2020-07" db="EMBL/GenBank/DDBJ databases">
        <authorList>
            <person name="Sun Q."/>
        </authorList>
    </citation>
    <scope>NUCLEOTIDE SEQUENCE [LARGE SCALE GENOMIC DNA]</scope>
    <source>
        <strain evidence="2 3">MAH-1</strain>
    </source>
</reference>
<keyword evidence="1" id="KW-0732">Signal</keyword>
<feature type="chain" id="PRO_5030916605" evidence="1">
    <location>
        <begin position="21"/>
        <end position="198"/>
    </location>
</feature>
<dbReference type="Proteomes" id="UP000535020">
    <property type="component" value="Unassembled WGS sequence"/>
</dbReference>
<proteinExistence type="predicted"/>
<evidence type="ECO:0000313" key="3">
    <source>
        <dbReference type="Proteomes" id="UP000535020"/>
    </source>
</evidence>
<dbReference type="AlphaFoldDB" id="A0A7Y8Y1Y6"/>
<feature type="signal peptide" evidence="1">
    <location>
        <begin position="1"/>
        <end position="20"/>
    </location>
</feature>
<protein>
    <submittedName>
        <fullName evidence="2">Uncharacterized protein</fullName>
    </submittedName>
</protein>